<feature type="region of interest" description="Disordered" evidence="1">
    <location>
        <begin position="214"/>
        <end position="258"/>
    </location>
</feature>
<sequence>MSLNGLDNPNITAAFQSALGEAGGWFLLKYTSRDEVDLYARGHGGIADLRAATTQYSETSPLYGFLLYRRRKVLVKHIPEGTSRLLQARVTVHFQAITEKFSPFDTILTSNTPDGLNDSALAVAFPLHTASPSNSSSRLHEIAEDGEDTQIQAKRTESPLDEIDAGRPAAELKNEADLPEQLDTPIISVTDEKSSMLLKSNTVGSKIVVSEGELNRADMPKSDTEPSAQLPSYDHMGNYEFLGNTEDPPRRSTQSARTIVPDFSLYDIKPKVKLGPRPSLDARRRPNTSGANGGAGNRPISTLPAGLKMFPKRVPEQSRKSEDVPRPKSFNENQTSSGMIMPTPPPIPDVPVIAPTSPRPTSRGSTKSMPSSMTPEKKRLMKALELRRKQLATTKAISATKTKPEINETRPVAVEVKPAEEMSNEGDSSTSGSGTKADSGIGLQYEGKSQLDDTTNMTPSAHGRDEGSNTSTQSQVVSKSRTEVLPNDSHPELVSSTDVSDTASSTSSGGDLIAERGMPDSILPKATALETVLPCKEPTDGDEGTLPIAEDSKEPEKLTLSLEVGENDFIASNLRQKRRGIVEPIQIHVSPENSEPDYLSDDSFMEELQSAKVEEAKSLSVSKSPATPVFSRRPSSTSANSRTPRPGSCVSSEKTETQADQTSVVETRSTTQGLRSPAPHSQRSQEAANVSRQRTVSSGISKRIQALAEHSHSPSPPASSHSAIKTDGPHSFLALRKQSFRGQSRASVLSSPRLQRGPSKSEDSRIQSREEGQTTYQIHHKNGRPESISVTARIVRSPRVEGPELQSPSETGSLELYQSPLIINHQKAEDATPRSPSPNKAPTPSSPFPQTQTANRSETVPLLPSEQSNRRSTSSAGQRTSESYGRHSAQARPSSDLKSNPPPTARSHQSNSSLASEELSQDNSVDANIGKRKSRTSRLFKRMSNSMSSANSHRRRSLAAMMSPSTTGPLEEESRLGADESTEPLVEEQMLEKGSAWSPVVVGDLNIQFPDTLLWKRRWVQIDAQGFLILGLSKANEHQRGVTKKYHFSEFKRPFAPDQDRQELPNSVILDFRDGSTLQCASEDYFGQARVLEVLQNAHKAWNP</sequence>
<evidence type="ECO:0008006" key="4">
    <source>
        <dbReference type="Google" id="ProtNLM"/>
    </source>
</evidence>
<feature type="compositionally biased region" description="Polar residues" evidence="1">
    <location>
        <begin position="425"/>
        <end position="436"/>
    </location>
</feature>
<feature type="compositionally biased region" description="Polar residues" evidence="1">
    <location>
        <begin position="359"/>
        <end position="374"/>
    </location>
</feature>
<dbReference type="SUPFAM" id="SSF55753">
    <property type="entry name" value="Actin depolymerizing proteins"/>
    <property type="match status" value="1"/>
</dbReference>
<feature type="compositionally biased region" description="Polar residues" evidence="1">
    <location>
        <begin position="740"/>
        <end position="753"/>
    </location>
</feature>
<organism evidence="2 3">
    <name type="scientific">Viridothelium virens</name>
    <name type="common">Speckled blister lichen</name>
    <name type="synonym">Trypethelium virens</name>
    <dbReference type="NCBI Taxonomy" id="1048519"/>
    <lineage>
        <taxon>Eukaryota</taxon>
        <taxon>Fungi</taxon>
        <taxon>Dikarya</taxon>
        <taxon>Ascomycota</taxon>
        <taxon>Pezizomycotina</taxon>
        <taxon>Dothideomycetes</taxon>
        <taxon>Dothideomycetes incertae sedis</taxon>
        <taxon>Trypetheliales</taxon>
        <taxon>Trypetheliaceae</taxon>
        <taxon>Viridothelium</taxon>
    </lineage>
</organism>
<feature type="compositionally biased region" description="Polar residues" evidence="1">
    <location>
        <begin position="906"/>
        <end position="915"/>
    </location>
</feature>
<gene>
    <name evidence="2" type="ORF">EV356DRAFT_563588</name>
</gene>
<feature type="compositionally biased region" description="Acidic residues" evidence="1">
    <location>
        <begin position="594"/>
        <end position="605"/>
    </location>
</feature>
<keyword evidence="3" id="KW-1185">Reference proteome</keyword>
<evidence type="ECO:0000313" key="3">
    <source>
        <dbReference type="Proteomes" id="UP000800092"/>
    </source>
</evidence>
<name>A0A6A6HMZ5_VIRVR</name>
<dbReference type="OrthoDB" id="74412at2759"/>
<reference evidence="2" key="1">
    <citation type="journal article" date="2020" name="Stud. Mycol.">
        <title>101 Dothideomycetes genomes: a test case for predicting lifestyles and emergence of pathogens.</title>
        <authorList>
            <person name="Haridas S."/>
            <person name="Albert R."/>
            <person name="Binder M."/>
            <person name="Bloem J."/>
            <person name="Labutti K."/>
            <person name="Salamov A."/>
            <person name="Andreopoulos B."/>
            <person name="Baker S."/>
            <person name="Barry K."/>
            <person name="Bills G."/>
            <person name="Bluhm B."/>
            <person name="Cannon C."/>
            <person name="Castanera R."/>
            <person name="Culley D."/>
            <person name="Daum C."/>
            <person name="Ezra D."/>
            <person name="Gonzalez J."/>
            <person name="Henrissat B."/>
            <person name="Kuo A."/>
            <person name="Liang C."/>
            <person name="Lipzen A."/>
            <person name="Lutzoni F."/>
            <person name="Magnuson J."/>
            <person name="Mondo S."/>
            <person name="Nolan M."/>
            <person name="Ohm R."/>
            <person name="Pangilinan J."/>
            <person name="Park H.-J."/>
            <person name="Ramirez L."/>
            <person name="Alfaro M."/>
            <person name="Sun H."/>
            <person name="Tritt A."/>
            <person name="Yoshinaga Y."/>
            <person name="Zwiers L.-H."/>
            <person name="Turgeon B."/>
            <person name="Goodwin S."/>
            <person name="Spatafora J."/>
            <person name="Crous P."/>
            <person name="Grigoriev I."/>
        </authorList>
    </citation>
    <scope>NUCLEOTIDE SEQUENCE</scope>
    <source>
        <strain evidence="2">Tuck. ex Michener</strain>
    </source>
</reference>
<feature type="region of interest" description="Disordered" evidence="1">
    <location>
        <begin position="393"/>
        <end position="555"/>
    </location>
</feature>
<feature type="compositionally biased region" description="Polar residues" evidence="1">
    <location>
        <begin position="468"/>
        <end position="479"/>
    </location>
</feature>
<feature type="region of interest" description="Disordered" evidence="1">
    <location>
        <begin position="270"/>
        <end position="376"/>
    </location>
</feature>
<dbReference type="Gene3D" id="3.40.20.10">
    <property type="entry name" value="Severin"/>
    <property type="match status" value="1"/>
</dbReference>
<feature type="compositionally biased region" description="Basic residues" evidence="1">
    <location>
        <begin position="930"/>
        <end position="941"/>
    </location>
</feature>
<feature type="compositionally biased region" description="Basic and acidic residues" evidence="1">
    <location>
        <begin position="214"/>
        <end position="224"/>
    </location>
</feature>
<feature type="compositionally biased region" description="Polar residues" evidence="1">
    <location>
        <begin position="658"/>
        <end position="700"/>
    </location>
</feature>
<proteinExistence type="predicted"/>
<protein>
    <recommendedName>
        <fullName evidence="4">ADF-H domain-containing protein</fullName>
    </recommendedName>
</protein>
<feature type="compositionally biased region" description="Polar residues" evidence="1">
    <location>
        <begin position="865"/>
        <end position="883"/>
    </location>
</feature>
<dbReference type="Proteomes" id="UP000800092">
    <property type="component" value="Unassembled WGS sequence"/>
</dbReference>
<feature type="region of interest" description="Disordered" evidence="1">
    <location>
        <begin position="131"/>
        <end position="165"/>
    </location>
</feature>
<evidence type="ECO:0000256" key="1">
    <source>
        <dbReference type="SAM" id="MobiDB-lite"/>
    </source>
</evidence>
<feature type="compositionally biased region" description="Polar residues" evidence="1">
    <location>
        <begin position="633"/>
        <end position="643"/>
    </location>
</feature>
<dbReference type="InterPro" id="IPR029006">
    <property type="entry name" value="ADF-H/Gelsolin-like_dom_sf"/>
</dbReference>
<evidence type="ECO:0000313" key="2">
    <source>
        <dbReference type="EMBL" id="KAF2238903.1"/>
    </source>
</evidence>
<dbReference type="AlphaFoldDB" id="A0A6A6HMZ5"/>
<accession>A0A6A6HMZ5</accession>
<feature type="region of interest" description="Disordered" evidence="1">
    <location>
        <begin position="582"/>
        <end position="977"/>
    </location>
</feature>
<feature type="compositionally biased region" description="Pro residues" evidence="1">
    <location>
        <begin position="835"/>
        <end position="847"/>
    </location>
</feature>
<feature type="compositionally biased region" description="Low complexity" evidence="1">
    <location>
        <begin position="494"/>
        <end position="511"/>
    </location>
</feature>
<feature type="compositionally biased region" description="Basic and acidic residues" evidence="1">
    <location>
        <begin position="759"/>
        <end position="772"/>
    </location>
</feature>
<dbReference type="EMBL" id="ML991774">
    <property type="protein sequence ID" value="KAF2238903.1"/>
    <property type="molecule type" value="Genomic_DNA"/>
</dbReference>
<feature type="compositionally biased region" description="Basic and acidic residues" evidence="1">
    <location>
        <begin position="313"/>
        <end position="326"/>
    </location>
</feature>